<dbReference type="Proteomes" id="UP000257200">
    <property type="component" value="Unplaced"/>
</dbReference>
<feature type="domain" description="Peptidase S59" evidence="2">
    <location>
        <begin position="112"/>
        <end position="160"/>
    </location>
</feature>
<dbReference type="GeneTree" id="ENSGT00940000181164"/>
<feature type="region of interest" description="Disordered" evidence="1">
    <location>
        <begin position="20"/>
        <end position="41"/>
    </location>
</feature>
<evidence type="ECO:0000259" key="2">
    <source>
        <dbReference type="PROSITE" id="PS51434"/>
    </source>
</evidence>
<dbReference type="InterPro" id="IPR036903">
    <property type="entry name" value="Nup98_auto-Pept-S59_dom_sf"/>
</dbReference>
<dbReference type="GO" id="GO:0017056">
    <property type="term" value="F:structural constituent of nuclear pore"/>
    <property type="evidence" value="ECO:0007669"/>
    <property type="project" value="InterPro"/>
</dbReference>
<evidence type="ECO:0000256" key="1">
    <source>
        <dbReference type="SAM" id="MobiDB-lite"/>
    </source>
</evidence>
<sequence>AINKSCSILVKIAPYYHVEEEEELREAPGPSSRPDDDPEVTHFYVNPIAKPIPQGRAQTSLQDTISDLNMHKPSRNGLEVSRLAEEMIWEEREEEQPESQQSPHPAGIVLNRVGYYTIPSMDDLAEMVDENGECVVENFTIGRKGTKQLILNDQSSCSLN</sequence>
<dbReference type="PROSITE" id="PS51434">
    <property type="entry name" value="NUP_C"/>
    <property type="match status" value="1"/>
</dbReference>
<reference evidence="3" key="2">
    <citation type="submission" date="2025-09" db="UniProtKB">
        <authorList>
            <consortium name="Ensembl"/>
        </authorList>
    </citation>
    <scope>IDENTIFICATION</scope>
</reference>
<dbReference type="InterPro" id="IPR007230">
    <property type="entry name" value="Nup98_auto-Pept-S59_dom"/>
</dbReference>
<dbReference type="InParanoid" id="A0A3Q1ETN9"/>
<dbReference type="STRING" id="80966.ENSAPOP00000007409"/>
<dbReference type="Ensembl" id="ENSAPOT00000004988.1">
    <property type="protein sequence ID" value="ENSAPOP00000007409.1"/>
    <property type="gene ID" value="ENSAPOG00000009393.1"/>
</dbReference>
<evidence type="ECO:0000313" key="4">
    <source>
        <dbReference type="Proteomes" id="UP000257200"/>
    </source>
</evidence>
<proteinExistence type="predicted"/>
<dbReference type="GO" id="GO:0005643">
    <property type="term" value="C:nuclear pore"/>
    <property type="evidence" value="ECO:0007669"/>
    <property type="project" value="InterPro"/>
</dbReference>
<dbReference type="AlphaFoldDB" id="A0A3Q1ETN9"/>
<organism evidence="3 4">
    <name type="scientific">Acanthochromis polyacanthus</name>
    <name type="common">spiny chromis</name>
    <dbReference type="NCBI Taxonomy" id="80966"/>
    <lineage>
        <taxon>Eukaryota</taxon>
        <taxon>Metazoa</taxon>
        <taxon>Chordata</taxon>
        <taxon>Craniata</taxon>
        <taxon>Vertebrata</taxon>
        <taxon>Euteleostomi</taxon>
        <taxon>Actinopterygii</taxon>
        <taxon>Neopterygii</taxon>
        <taxon>Teleostei</taxon>
        <taxon>Neoteleostei</taxon>
        <taxon>Acanthomorphata</taxon>
        <taxon>Ovalentaria</taxon>
        <taxon>Pomacentridae</taxon>
        <taxon>Acanthochromis</taxon>
    </lineage>
</organism>
<reference evidence="3" key="1">
    <citation type="submission" date="2025-08" db="UniProtKB">
        <authorList>
            <consortium name="Ensembl"/>
        </authorList>
    </citation>
    <scope>IDENTIFICATION</scope>
</reference>
<name>A0A3Q1ETN9_9TELE</name>
<dbReference type="SUPFAM" id="SSF82215">
    <property type="entry name" value="C-terminal autoproteolytic domain of nucleoporin nup98"/>
    <property type="match status" value="1"/>
</dbReference>
<keyword evidence="4" id="KW-1185">Reference proteome</keyword>
<dbReference type="Gene3D" id="3.30.1610.10">
    <property type="entry name" value="Peptidase S59, nucleoporin"/>
    <property type="match status" value="1"/>
</dbReference>
<evidence type="ECO:0000313" key="3">
    <source>
        <dbReference type="Ensembl" id="ENSAPOP00000007409.1"/>
    </source>
</evidence>
<accession>A0A3Q1ETN9</accession>
<protein>
    <recommendedName>
        <fullName evidence="2">Peptidase S59 domain-containing protein</fullName>
    </recommendedName>
</protein>